<protein>
    <recommendedName>
        <fullName evidence="4">Secreted protein</fullName>
    </recommendedName>
</protein>
<evidence type="ECO:0008006" key="4">
    <source>
        <dbReference type="Google" id="ProtNLM"/>
    </source>
</evidence>
<proteinExistence type="predicted"/>
<comment type="caution">
    <text evidence="2">The sequence shown here is derived from an EMBL/GenBank/DDBJ whole genome shotgun (WGS) entry which is preliminary data.</text>
</comment>
<dbReference type="AlphaFoldDB" id="A0A433TE59"/>
<evidence type="ECO:0000256" key="1">
    <source>
        <dbReference type="SAM" id="SignalP"/>
    </source>
</evidence>
<name>A0A433TE59_ELYCH</name>
<organism evidence="2 3">
    <name type="scientific">Elysia chlorotica</name>
    <name type="common">Eastern emerald elysia</name>
    <name type="synonym">Sea slug</name>
    <dbReference type="NCBI Taxonomy" id="188477"/>
    <lineage>
        <taxon>Eukaryota</taxon>
        <taxon>Metazoa</taxon>
        <taxon>Spiralia</taxon>
        <taxon>Lophotrochozoa</taxon>
        <taxon>Mollusca</taxon>
        <taxon>Gastropoda</taxon>
        <taxon>Heterobranchia</taxon>
        <taxon>Euthyneura</taxon>
        <taxon>Panpulmonata</taxon>
        <taxon>Sacoglossa</taxon>
        <taxon>Placobranchoidea</taxon>
        <taxon>Plakobranchidae</taxon>
        <taxon>Elysia</taxon>
    </lineage>
</organism>
<feature type="chain" id="PRO_5018973453" description="Secreted protein" evidence="1">
    <location>
        <begin position="32"/>
        <end position="125"/>
    </location>
</feature>
<dbReference type="Proteomes" id="UP000271974">
    <property type="component" value="Unassembled WGS sequence"/>
</dbReference>
<evidence type="ECO:0000313" key="3">
    <source>
        <dbReference type="Proteomes" id="UP000271974"/>
    </source>
</evidence>
<keyword evidence="1" id="KW-0732">Signal</keyword>
<feature type="signal peptide" evidence="1">
    <location>
        <begin position="1"/>
        <end position="31"/>
    </location>
</feature>
<sequence>MFLLPHNFQLLHHLNLALPFHLLCLPAPLLSVFLPQRVQRLPSISELLTPVILFLLNVRHELGVHVADHGKKRLDRRVIGNWPASLGVAAHAVHEDLQRALQGREELGLAALRVSVLVEMGGHHL</sequence>
<evidence type="ECO:0000313" key="2">
    <source>
        <dbReference type="EMBL" id="RUS79813.1"/>
    </source>
</evidence>
<feature type="non-terminal residue" evidence="2">
    <location>
        <position position="125"/>
    </location>
</feature>
<dbReference type="EMBL" id="RQTK01000426">
    <property type="protein sequence ID" value="RUS79813.1"/>
    <property type="molecule type" value="Genomic_DNA"/>
</dbReference>
<gene>
    <name evidence="2" type="ORF">EGW08_012412</name>
</gene>
<accession>A0A433TE59</accession>
<keyword evidence="3" id="KW-1185">Reference proteome</keyword>
<reference evidence="2 3" key="1">
    <citation type="submission" date="2019-01" db="EMBL/GenBank/DDBJ databases">
        <title>A draft genome assembly of the solar-powered sea slug Elysia chlorotica.</title>
        <authorList>
            <person name="Cai H."/>
            <person name="Li Q."/>
            <person name="Fang X."/>
            <person name="Li J."/>
            <person name="Curtis N.E."/>
            <person name="Altenburger A."/>
            <person name="Shibata T."/>
            <person name="Feng M."/>
            <person name="Maeda T."/>
            <person name="Schwartz J.A."/>
            <person name="Shigenobu S."/>
            <person name="Lundholm N."/>
            <person name="Nishiyama T."/>
            <person name="Yang H."/>
            <person name="Hasebe M."/>
            <person name="Li S."/>
            <person name="Pierce S.K."/>
            <person name="Wang J."/>
        </authorList>
    </citation>
    <scope>NUCLEOTIDE SEQUENCE [LARGE SCALE GENOMIC DNA]</scope>
    <source>
        <strain evidence="2">EC2010</strain>
        <tissue evidence="2">Whole organism of an adult</tissue>
    </source>
</reference>